<evidence type="ECO:0000313" key="1">
    <source>
        <dbReference type="EMBL" id="MBW91189.1"/>
    </source>
</evidence>
<sequence length="54" mass="6062">MDVIQKEKSNKLLVSCGEKRKGWSYHGNIVSRFSMNSSSTRFQSGSSVGSIRCY</sequence>
<reference evidence="1" key="1">
    <citation type="submission" date="2018-02" db="EMBL/GenBank/DDBJ databases">
        <title>Rhizophora mucronata_Transcriptome.</title>
        <authorList>
            <person name="Meera S.P."/>
            <person name="Sreeshan A."/>
            <person name="Augustine A."/>
        </authorList>
    </citation>
    <scope>NUCLEOTIDE SEQUENCE</scope>
    <source>
        <tissue evidence="1">Leaf</tissue>
    </source>
</reference>
<name>A0A2P2JCI9_RHIMU</name>
<organism evidence="1">
    <name type="scientific">Rhizophora mucronata</name>
    <name type="common">Asiatic mangrove</name>
    <dbReference type="NCBI Taxonomy" id="61149"/>
    <lineage>
        <taxon>Eukaryota</taxon>
        <taxon>Viridiplantae</taxon>
        <taxon>Streptophyta</taxon>
        <taxon>Embryophyta</taxon>
        <taxon>Tracheophyta</taxon>
        <taxon>Spermatophyta</taxon>
        <taxon>Magnoliopsida</taxon>
        <taxon>eudicotyledons</taxon>
        <taxon>Gunneridae</taxon>
        <taxon>Pentapetalae</taxon>
        <taxon>rosids</taxon>
        <taxon>fabids</taxon>
        <taxon>Malpighiales</taxon>
        <taxon>Rhizophoraceae</taxon>
        <taxon>Rhizophora</taxon>
    </lineage>
</organism>
<protein>
    <submittedName>
        <fullName evidence="1">Uncharacterized protein LOC105132720</fullName>
    </submittedName>
</protein>
<accession>A0A2P2JCI9</accession>
<dbReference type="AlphaFoldDB" id="A0A2P2JCI9"/>
<proteinExistence type="predicted"/>
<dbReference type="EMBL" id="GGEC01010706">
    <property type="protein sequence ID" value="MBW91189.1"/>
    <property type="molecule type" value="Transcribed_RNA"/>
</dbReference>